<proteinExistence type="predicted"/>
<evidence type="ECO:0000313" key="12">
    <source>
        <dbReference type="Proteomes" id="UP000077202"/>
    </source>
</evidence>
<evidence type="ECO:0000256" key="3">
    <source>
        <dbReference type="ARBA" id="ARBA00022692"/>
    </source>
</evidence>
<dbReference type="GO" id="GO:0015031">
    <property type="term" value="P:protein transport"/>
    <property type="evidence" value="ECO:0007669"/>
    <property type="project" value="UniProtKB-KW"/>
</dbReference>
<keyword evidence="4" id="KW-0653">Protein transport</keyword>
<evidence type="ECO:0000256" key="4">
    <source>
        <dbReference type="ARBA" id="ARBA00022927"/>
    </source>
</evidence>
<comment type="subcellular location">
    <subcellularLocation>
        <location evidence="8">Endomembrane system</location>
        <topology evidence="8">Single-pass type IV membrane protein</topology>
    </subcellularLocation>
    <subcellularLocation>
        <location evidence="1">Golgi apparatus membrane</location>
    </subcellularLocation>
</comment>
<feature type="transmembrane region" description="Helical" evidence="9">
    <location>
        <begin position="169"/>
        <end position="187"/>
    </location>
</feature>
<dbReference type="SUPFAM" id="SSF58038">
    <property type="entry name" value="SNARE fusion complex"/>
    <property type="match status" value="1"/>
</dbReference>
<evidence type="ECO:0000256" key="9">
    <source>
        <dbReference type="SAM" id="Phobius"/>
    </source>
</evidence>
<dbReference type="Gene3D" id="1.20.5.110">
    <property type="match status" value="1"/>
</dbReference>
<keyword evidence="7 9" id="KW-0472">Membrane</keyword>
<dbReference type="GO" id="GO:0000139">
    <property type="term" value="C:Golgi membrane"/>
    <property type="evidence" value="ECO:0007669"/>
    <property type="project" value="UniProtKB-SubCell"/>
</dbReference>
<dbReference type="InterPro" id="IPR000727">
    <property type="entry name" value="T_SNARE_dom"/>
</dbReference>
<sequence length="188" mass="20890">MSICSIGPLLSAILCVWLAAYFHNLGLSEILHSGYVSCFIVLVLETLFAGVISGRSFLLLVLLLGSGNSSRDYRNRNSLFDSLEEGGLRPASSYSTSEIAEQENDRGIDDLSDRVNVLKRLTSDIHGEVDTHNRLLERMEQDMDSSRGMLSGTMDRFTRVFETKSGRNVVTIVGSLVIVFLLVYYLTK</sequence>
<evidence type="ECO:0000256" key="2">
    <source>
        <dbReference type="ARBA" id="ARBA00022448"/>
    </source>
</evidence>
<gene>
    <name evidence="11" type="ORF">AXG93_291s1060</name>
</gene>
<keyword evidence="2" id="KW-0813">Transport</keyword>
<dbReference type="PROSITE" id="PS50192">
    <property type="entry name" value="T_SNARE"/>
    <property type="match status" value="1"/>
</dbReference>
<evidence type="ECO:0000256" key="7">
    <source>
        <dbReference type="ARBA" id="ARBA00023136"/>
    </source>
</evidence>
<organism evidence="11 12">
    <name type="scientific">Marchantia polymorpha subsp. ruderalis</name>
    <dbReference type="NCBI Taxonomy" id="1480154"/>
    <lineage>
        <taxon>Eukaryota</taxon>
        <taxon>Viridiplantae</taxon>
        <taxon>Streptophyta</taxon>
        <taxon>Embryophyta</taxon>
        <taxon>Marchantiophyta</taxon>
        <taxon>Marchantiopsida</taxon>
        <taxon>Marchantiidae</taxon>
        <taxon>Marchantiales</taxon>
        <taxon>Marchantiaceae</taxon>
        <taxon>Marchantia</taxon>
    </lineage>
</organism>
<accession>A0A176VIR8</accession>
<feature type="domain" description="T-SNARE coiled-coil homology" evidence="10">
    <location>
        <begin position="98"/>
        <end position="160"/>
    </location>
</feature>
<keyword evidence="5 9" id="KW-1133">Transmembrane helix</keyword>
<protein>
    <recommendedName>
        <fullName evidence="10">t-SNARE coiled-coil homology domain-containing protein</fullName>
    </recommendedName>
</protein>
<keyword evidence="12" id="KW-1185">Reference proteome</keyword>
<comment type="caution">
    <text evidence="11">The sequence shown here is derived from an EMBL/GenBank/DDBJ whole genome shotgun (WGS) entry which is preliminary data.</text>
</comment>
<keyword evidence="3 9" id="KW-0812">Transmembrane</keyword>
<reference evidence="11" key="1">
    <citation type="submission" date="2016-03" db="EMBL/GenBank/DDBJ databases">
        <title>Mechanisms controlling the formation of the plant cell surface in tip-growing cells are functionally conserved among land plants.</title>
        <authorList>
            <person name="Honkanen S."/>
            <person name="Jones V.A."/>
            <person name="Morieri G."/>
            <person name="Champion C."/>
            <person name="Hetherington A.J."/>
            <person name="Kelly S."/>
            <person name="Saint-Marcoux D."/>
            <person name="Proust H."/>
            <person name="Prescott H."/>
            <person name="Dolan L."/>
        </authorList>
    </citation>
    <scope>NUCLEOTIDE SEQUENCE [LARGE SCALE GENOMIC DNA]</scope>
    <source>
        <tissue evidence="11">Whole gametophyte</tissue>
    </source>
</reference>
<dbReference type="CDD" id="cd15853">
    <property type="entry name" value="SNARE_Bet1"/>
    <property type="match status" value="1"/>
</dbReference>
<dbReference type="InterPro" id="IPR039899">
    <property type="entry name" value="BET1_SNARE"/>
</dbReference>
<name>A0A176VIR8_MARPO</name>
<dbReference type="PANTHER" id="PTHR12791">
    <property type="entry name" value="GOLGI SNARE BET1-RELATED"/>
    <property type="match status" value="1"/>
</dbReference>
<dbReference type="Proteomes" id="UP000077202">
    <property type="component" value="Unassembled WGS sequence"/>
</dbReference>
<evidence type="ECO:0000256" key="6">
    <source>
        <dbReference type="ARBA" id="ARBA00023034"/>
    </source>
</evidence>
<dbReference type="SMART" id="SM00397">
    <property type="entry name" value="t_SNARE"/>
    <property type="match status" value="1"/>
</dbReference>
<dbReference type="EMBL" id="LVLJ01003745">
    <property type="protein sequence ID" value="OAE19825.1"/>
    <property type="molecule type" value="Genomic_DNA"/>
</dbReference>
<evidence type="ECO:0000256" key="1">
    <source>
        <dbReference type="ARBA" id="ARBA00004394"/>
    </source>
</evidence>
<feature type="transmembrane region" description="Helical" evidence="9">
    <location>
        <begin position="34"/>
        <end position="64"/>
    </location>
</feature>
<dbReference type="AlphaFoldDB" id="A0A176VIR8"/>
<evidence type="ECO:0000259" key="10">
    <source>
        <dbReference type="PROSITE" id="PS50192"/>
    </source>
</evidence>
<evidence type="ECO:0000313" key="11">
    <source>
        <dbReference type="EMBL" id="OAE19825.1"/>
    </source>
</evidence>
<evidence type="ECO:0000256" key="8">
    <source>
        <dbReference type="ARBA" id="ARBA00046280"/>
    </source>
</evidence>
<keyword evidence="6" id="KW-0333">Golgi apparatus</keyword>
<evidence type="ECO:0000256" key="5">
    <source>
        <dbReference type="ARBA" id="ARBA00022989"/>
    </source>
</evidence>